<organism evidence="2 3">
    <name type="scientific">Aspergillus brasiliensis</name>
    <dbReference type="NCBI Taxonomy" id="319629"/>
    <lineage>
        <taxon>Eukaryota</taxon>
        <taxon>Fungi</taxon>
        <taxon>Dikarya</taxon>
        <taxon>Ascomycota</taxon>
        <taxon>Pezizomycotina</taxon>
        <taxon>Eurotiomycetes</taxon>
        <taxon>Eurotiomycetidae</taxon>
        <taxon>Eurotiales</taxon>
        <taxon>Aspergillaceae</taxon>
        <taxon>Aspergillus</taxon>
        <taxon>Aspergillus subgen. Circumdati</taxon>
    </lineage>
</organism>
<proteinExistence type="predicted"/>
<feature type="non-terminal residue" evidence="2">
    <location>
        <position position="100"/>
    </location>
</feature>
<dbReference type="AlphaFoldDB" id="A0A9W5Z5D7"/>
<evidence type="ECO:0000256" key="1">
    <source>
        <dbReference type="SAM" id="MobiDB-lite"/>
    </source>
</evidence>
<sequence length="100" mass="12147">MTQFHEQLQRHQYSNGDNRRYDISEKHQEIGPDRPAYAGADDDDIRSDSPEHELCINLGQSTQRDWLQEERDLDDSIIQRRQYDDDTIRLQERVWELWCR</sequence>
<protein>
    <submittedName>
        <fullName evidence="2">Uncharacterized protein</fullName>
    </submittedName>
</protein>
<feature type="region of interest" description="Disordered" evidence="1">
    <location>
        <begin position="1"/>
        <end position="50"/>
    </location>
</feature>
<reference evidence="2" key="1">
    <citation type="submission" date="2022-07" db="EMBL/GenBank/DDBJ databases">
        <title>Taxonomy of Aspergillus series Nigri: significant species reduction supported by multi-species coalescent approaches.</title>
        <authorList>
            <person name="Bian C."/>
            <person name="Kusuya Y."/>
            <person name="Sklenar F."/>
            <person name="D'hooge E."/>
            <person name="Yaguchi T."/>
            <person name="Takahashi H."/>
            <person name="Hubka V."/>
        </authorList>
    </citation>
    <scope>NUCLEOTIDE SEQUENCE</scope>
    <source>
        <strain evidence="2">CBS 733.88</strain>
    </source>
</reference>
<feature type="compositionally biased region" description="Basic and acidic residues" evidence="1">
    <location>
        <begin position="17"/>
        <end position="32"/>
    </location>
</feature>
<feature type="compositionally biased region" description="Polar residues" evidence="1">
    <location>
        <begin position="1"/>
        <end position="16"/>
    </location>
</feature>
<evidence type="ECO:0000313" key="2">
    <source>
        <dbReference type="EMBL" id="GKZ27986.1"/>
    </source>
</evidence>
<gene>
    <name evidence="2" type="ORF">AbraCBS73388_008147</name>
</gene>
<dbReference type="Proteomes" id="UP001143548">
    <property type="component" value="Unassembled WGS sequence"/>
</dbReference>
<accession>A0A9W5Z5D7</accession>
<evidence type="ECO:0000313" key="3">
    <source>
        <dbReference type="Proteomes" id="UP001143548"/>
    </source>
</evidence>
<comment type="caution">
    <text evidence="2">The sequence shown here is derived from an EMBL/GenBank/DDBJ whole genome shotgun (WGS) entry which is preliminary data.</text>
</comment>
<name>A0A9W5Z5D7_9EURO</name>
<dbReference type="EMBL" id="BROQ01000483">
    <property type="protein sequence ID" value="GKZ27986.1"/>
    <property type="molecule type" value="Genomic_DNA"/>
</dbReference>